<proteinExistence type="predicted"/>
<dbReference type="Pfam" id="PF13310">
    <property type="entry name" value="Virulence_RhuM"/>
    <property type="match status" value="1"/>
</dbReference>
<reference evidence="1 3" key="1">
    <citation type="submission" date="2015-09" db="EMBL/GenBank/DDBJ databases">
        <authorList>
            <consortium name="Pathogen Informatics"/>
        </authorList>
    </citation>
    <scope>NUCLEOTIDE SEQUENCE [LARGE SCALE GENOMIC DNA]</scope>
    <source>
        <strain evidence="1 3">2789STDY5834846</strain>
    </source>
</reference>
<evidence type="ECO:0000313" key="3">
    <source>
        <dbReference type="Proteomes" id="UP000095606"/>
    </source>
</evidence>
<gene>
    <name evidence="1" type="ORF">ERS852461_01648</name>
    <name evidence="2" type="ORF">NXY30_04405</name>
</gene>
<accession>A0A3E5GIR2</accession>
<evidence type="ECO:0000313" key="4">
    <source>
        <dbReference type="Proteomes" id="UP001060104"/>
    </source>
</evidence>
<protein>
    <submittedName>
        <fullName evidence="1">Toxin Fic</fullName>
    </submittedName>
    <submittedName>
        <fullName evidence="2">Virulence RhuM family protein</fullName>
    </submittedName>
</protein>
<dbReference type="AlphaFoldDB" id="A0A3E5GIR2"/>
<accession>A0A174JR29</accession>
<sequence length="333" mass="38769">MEQKNEIIIYQSQDGTIKVDVLFSDETVWLTIDQMATLFGKSRSTINEHILNAYSEGELVEDGTKRKIGISDFSTKPTNYYNLDVIISVGYRVKSIQGTQFRIWATQRLRDYIIKGFALNDERFKSGSSMNYFRELLDRIREIRLSERVFYQQIKDIYATSIDYDPSDEMTLAFYKEVQNKLLWAVSGKTAAELIYYRANAALPQMGLTSTSLPNKVRKVDVEIGKNYLNEEEIGLLKLIVEQFLAYAEIQAMQHKPMYMRDWIEKLKQVLTMNDKNILEHAGSISHKLALQKAADEYDKYKVVQKQLEHLESIKELEQDIQKLSINKNKKKK</sequence>
<dbReference type="PIRSF" id="PIRSF015268">
    <property type="entry name" value="Virulence_RhuM"/>
    <property type="match status" value="1"/>
</dbReference>
<dbReference type="PANTHER" id="PTHR35810:SF1">
    <property type="entry name" value="CYTOPLASMIC PROTEIN"/>
    <property type="match status" value="1"/>
</dbReference>
<evidence type="ECO:0000313" key="2">
    <source>
        <dbReference type="EMBL" id="UVQ75652.1"/>
    </source>
</evidence>
<dbReference type="GeneID" id="69587893"/>
<evidence type="ECO:0000313" key="1">
    <source>
        <dbReference type="EMBL" id="CUP01091.1"/>
    </source>
</evidence>
<reference evidence="2" key="2">
    <citation type="submission" date="2022-08" db="EMBL/GenBank/DDBJ databases">
        <title>Genome Sequencing of Bacteroides fragilis Group Isolates with Nanopore Technology.</title>
        <authorList>
            <person name="Tisza M.J."/>
            <person name="Smith D."/>
            <person name="Dekker J.P."/>
        </authorList>
    </citation>
    <scope>NUCLEOTIDE SEQUENCE</scope>
    <source>
        <strain evidence="2">BFG-527</strain>
    </source>
</reference>
<keyword evidence="4" id="KW-1185">Reference proteome</keyword>
<dbReference type="PANTHER" id="PTHR35810">
    <property type="entry name" value="CYTOPLASMIC PROTEIN-RELATED"/>
    <property type="match status" value="1"/>
</dbReference>
<dbReference type="Proteomes" id="UP000095606">
    <property type="component" value="Unassembled WGS sequence"/>
</dbReference>
<organism evidence="1 3">
    <name type="scientific">Bacteroides faecis</name>
    <dbReference type="NCBI Taxonomy" id="674529"/>
    <lineage>
        <taxon>Bacteria</taxon>
        <taxon>Pseudomonadati</taxon>
        <taxon>Bacteroidota</taxon>
        <taxon>Bacteroidia</taxon>
        <taxon>Bacteroidales</taxon>
        <taxon>Bacteroidaceae</taxon>
        <taxon>Bacteroides</taxon>
    </lineage>
</organism>
<dbReference type="EMBL" id="CP103141">
    <property type="protein sequence ID" value="UVQ75652.1"/>
    <property type="molecule type" value="Genomic_DNA"/>
</dbReference>
<dbReference type="EMBL" id="CZAE01000006">
    <property type="protein sequence ID" value="CUP01091.1"/>
    <property type="molecule type" value="Genomic_DNA"/>
</dbReference>
<name>A0A3E5GIR2_9BACE</name>
<dbReference type="InterPro" id="IPR011204">
    <property type="entry name" value="Virulence_RhuM-like"/>
</dbReference>
<dbReference type="Proteomes" id="UP001060104">
    <property type="component" value="Chromosome"/>
</dbReference>
<dbReference type="RefSeq" id="WP_022301352.1">
    <property type="nucleotide sequence ID" value="NZ_CABMFH010000004.1"/>
</dbReference>